<dbReference type="PANTHER" id="PTHR24373:SF275">
    <property type="entry name" value="TIR DOMAIN-CONTAINING PROTEIN"/>
    <property type="match status" value="1"/>
</dbReference>
<name>A0A2A2L5L6_9BILA</name>
<dbReference type="Pfam" id="PF13855">
    <property type="entry name" value="LRR_8"/>
    <property type="match status" value="2"/>
</dbReference>
<keyword evidence="2 5" id="KW-0732">Signal</keyword>
<sequence length="442" mass="48752">MRFSQHNSMYLILLLFIHFPALILSSSSPSTVPCRSIDAIFQKSAENNETAACKCFPSGFDSRLDGIVIGCSGHVLPSIFKALRALNDTSIGKLRISDALVNILPSDMFKDMRMKKLQVERAGLAVLREGAFASLGSRLRELSLRHNNIKKIEKNTFDGLAKLQKLDLSGNRISSLESGTFDNVPELRELSINDNDISVIADGVFSKLTSLKKLSIVGNQINNISKNMFKGLDSLEVLQLQGNQITAIDWSAFNNLKQLKILDLGTNHVTQGSFDSFSFDTIEAIDVSSNKWECVCEEEWLGKWLDEAGERDVAEGPLGCLVLRSCGSEKAQTEGNLWVKLVACALAVLCIIILFAIAYLYYNDGKQKLLFARPLQRRYASDLTKLLTDDAALHSTPIDPVIQPQLVAGKSPVKVNSKKQVRFEGVSAVSSNQNLILLNPEE</sequence>
<reference evidence="6 7" key="1">
    <citation type="journal article" date="2017" name="Curr. Biol.">
        <title>Genome architecture and evolution of a unichromosomal asexual nematode.</title>
        <authorList>
            <person name="Fradin H."/>
            <person name="Zegar C."/>
            <person name="Gutwein M."/>
            <person name="Lucas J."/>
            <person name="Kovtun M."/>
            <person name="Corcoran D."/>
            <person name="Baugh L.R."/>
            <person name="Kiontke K."/>
            <person name="Gunsalus K."/>
            <person name="Fitch D.H."/>
            <person name="Piano F."/>
        </authorList>
    </citation>
    <scope>NUCLEOTIDE SEQUENCE [LARGE SCALE GENOMIC DNA]</scope>
    <source>
        <strain evidence="6">PF1309</strain>
    </source>
</reference>
<keyword evidence="3" id="KW-0677">Repeat</keyword>
<dbReference type="InterPro" id="IPR001611">
    <property type="entry name" value="Leu-rich_rpt"/>
</dbReference>
<comment type="caution">
    <text evidence="6">The sequence shown here is derived from an EMBL/GenBank/DDBJ whole genome shotgun (WGS) entry which is preliminary data.</text>
</comment>
<feature type="chain" id="PRO_5012652149" description="LRRCT domain-containing protein" evidence="5">
    <location>
        <begin position="26"/>
        <end position="442"/>
    </location>
</feature>
<evidence type="ECO:0000256" key="4">
    <source>
        <dbReference type="SAM" id="Phobius"/>
    </source>
</evidence>
<dbReference type="OrthoDB" id="676979at2759"/>
<dbReference type="PANTHER" id="PTHR24373">
    <property type="entry name" value="SLIT RELATED LEUCINE-RICH REPEAT NEURONAL PROTEIN"/>
    <property type="match status" value="1"/>
</dbReference>
<organism evidence="6 7">
    <name type="scientific">Diploscapter pachys</name>
    <dbReference type="NCBI Taxonomy" id="2018661"/>
    <lineage>
        <taxon>Eukaryota</taxon>
        <taxon>Metazoa</taxon>
        <taxon>Ecdysozoa</taxon>
        <taxon>Nematoda</taxon>
        <taxon>Chromadorea</taxon>
        <taxon>Rhabditida</taxon>
        <taxon>Rhabditina</taxon>
        <taxon>Rhabditomorpha</taxon>
        <taxon>Rhabditoidea</taxon>
        <taxon>Rhabditidae</taxon>
        <taxon>Diploscapter</taxon>
    </lineage>
</organism>
<dbReference type="STRING" id="2018661.A0A2A2L5L6"/>
<dbReference type="InterPro" id="IPR032675">
    <property type="entry name" value="LRR_dom_sf"/>
</dbReference>
<evidence type="ECO:0000256" key="1">
    <source>
        <dbReference type="ARBA" id="ARBA00022614"/>
    </source>
</evidence>
<dbReference type="FunFam" id="3.80.10.10:FF:001164">
    <property type="entry name" value="GH01279p"/>
    <property type="match status" value="1"/>
</dbReference>
<evidence type="ECO:0000313" key="6">
    <source>
        <dbReference type="EMBL" id="PAV81385.1"/>
    </source>
</evidence>
<keyword evidence="7" id="KW-1185">Reference proteome</keyword>
<dbReference type="SMART" id="SM00365">
    <property type="entry name" value="LRR_SD22"/>
    <property type="match status" value="4"/>
</dbReference>
<evidence type="ECO:0000256" key="3">
    <source>
        <dbReference type="ARBA" id="ARBA00022737"/>
    </source>
</evidence>
<keyword evidence="4" id="KW-1133">Transmembrane helix</keyword>
<dbReference type="SMART" id="SM00369">
    <property type="entry name" value="LRR_TYP"/>
    <property type="match status" value="6"/>
</dbReference>
<dbReference type="InterPro" id="IPR003591">
    <property type="entry name" value="Leu-rich_rpt_typical-subtyp"/>
</dbReference>
<feature type="transmembrane region" description="Helical" evidence="4">
    <location>
        <begin position="337"/>
        <end position="362"/>
    </location>
</feature>
<keyword evidence="4" id="KW-0472">Membrane</keyword>
<dbReference type="Proteomes" id="UP000218231">
    <property type="component" value="Unassembled WGS sequence"/>
</dbReference>
<keyword evidence="4" id="KW-0812">Transmembrane</keyword>
<evidence type="ECO:0000256" key="2">
    <source>
        <dbReference type="ARBA" id="ARBA00022729"/>
    </source>
</evidence>
<evidence type="ECO:0008006" key="8">
    <source>
        <dbReference type="Google" id="ProtNLM"/>
    </source>
</evidence>
<protein>
    <recommendedName>
        <fullName evidence="8">LRRCT domain-containing protein</fullName>
    </recommendedName>
</protein>
<dbReference type="SUPFAM" id="SSF52058">
    <property type="entry name" value="L domain-like"/>
    <property type="match status" value="1"/>
</dbReference>
<evidence type="ECO:0000256" key="5">
    <source>
        <dbReference type="SAM" id="SignalP"/>
    </source>
</evidence>
<keyword evidence="1" id="KW-0433">Leucine-rich repeat</keyword>
<gene>
    <name evidence="6" type="ORF">WR25_06851</name>
</gene>
<dbReference type="InterPro" id="IPR050328">
    <property type="entry name" value="Dev_Immune_Receptor"/>
</dbReference>
<evidence type="ECO:0000313" key="7">
    <source>
        <dbReference type="Proteomes" id="UP000218231"/>
    </source>
</evidence>
<dbReference type="EMBL" id="LIAE01007182">
    <property type="protein sequence ID" value="PAV81385.1"/>
    <property type="molecule type" value="Genomic_DNA"/>
</dbReference>
<dbReference type="AlphaFoldDB" id="A0A2A2L5L6"/>
<feature type="signal peptide" evidence="5">
    <location>
        <begin position="1"/>
        <end position="25"/>
    </location>
</feature>
<accession>A0A2A2L5L6</accession>
<dbReference type="Gene3D" id="3.80.10.10">
    <property type="entry name" value="Ribonuclease Inhibitor"/>
    <property type="match status" value="1"/>
</dbReference>
<proteinExistence type="predicted"/>
<dbReference type="PROSITE" id="PS51450">
    <property type="entry name" value="LRR"/>
    <property type="match status" value="2"/>
</dbReference>